<sequence>MYPKVSDGLKLIYLYVIVINAAAFMMMGIDKSRARHKARRIPEKQLFAYAALGGAAGAWLAMYVFRHKTKHISFVAGIPALVLLHAALFYYLELWK</sequence>
<comment type="caution">
    <text evidence="2">The sequence shown here is derived from an EMBL/GenBank/DDBJ whole genome shotgun (WGS) entry which is preliminary data.</text>
</comment>
<evidence type="ECO:0000313" key="2">
    <source>
        <dbReference type="EMBL" id="TDF98110.1"/>
    </source>
</evidence>
<dbReference type="Proteomes" id="UP000295636">
    <property type="component" value="Unassembled WGS sequence"/>
</dbReference>
<evidence type="ECO:0000313" key="3">
    <source>
        <dbReference type="Proteomes" id="UP000295636"/>
    </source>
</evidence>
<dbReference type="InterPro" id="IPR010718">
    <property type="entry name" value="DUF1294"/>
</dbReference>
<organism evidence="2 3">
    <name type="scientific">Paenibacillus piri</name>
    <dbReference type="NCBI Taxonomy" id="2547395"/>
    <lineage>
        <taxon>Bacteria</taxon>
        <taxon>Bacillati</taxon>
        <taxon>Bacillota</taxon>
        <taxon>Bacilli</taxon>
        <taxon>Bacillales</taxon>
        <taxon>Paenibacillaceae</taxon>
        <taxon>Paenibacillus</taxon>
    </lineage>
</organism>
<reference evidence="2 3" key="1">
    <citation type="submission" date="2019-03" db="EMBL/GenBank/DDBJ databases">
        <title>This is whole genome sequence of Paenibacillus sp MS74 strain.</title>
        <authorList>
            <person name="Trinh H.N."/>
        </authorList>
    </citation>
    <scope>NUCLEOTIDE SEQUENCE [LARGE SCALE GENOMIC DNA]</scope>
    <source>
        <strain evidence="2 3">MS74</strain>
    </source>
</reference>
<protein>
    <submittedName>
        <fullName evidence="2">DUF1294 domain-containing protein</fullName>
    </submittedName>
</protein>
<dbReference type="PIRSF" id="PIRSF002599">
    <property type="entry name" value="Cold_shock_A"/>
    <property type="match status" value="1"/>
</dbReference>
<feature type="transmembrane region" description="Helical" evidence="1">
    <location>
        <begin position="71"/>
        <end position="92"/>
    </location>
</feature>
<dbReference type="RefSeq" id="WP_133227890.1">
    <property type="nucleotide sequence ID" value="NZ_SMRT01000004.1"/>
</dbReference>
<keyword evidence="1" id="KW-0812">Transmembrane</keyword>
<dbReference type="OrthoDB" id="1698854at2"/>
<dbReference type="GO" id="GO:0003676">
    <property type="term" value="F:nucleic acid binding"/>
    <property type="evidence" value="ECO:0007669"/>
    <property type="project" value="InterPro"/>
</dbReference>
<keyword evidence="1" id="KW-1133">Transmembrane helix</keyword>
<gene>
    <name evidence="2" type="ORF">E1757_11435</name>
</gene>
<dbReference type="EMBL" id="SMRT01000004">
    <property type="protein sequence ID" value="TDF98110.1"/>
    <property type="molecule type" value="Genomic_DNA"/>
</dbReference>
<feature type="transmembrane region" description="Helical" evidence="1">
    <location>
        <begin position="12"/>
        <end position="30"/>
    </location>
</feature>
<evidence type="ECO:0000256" key="1">
    <source>
        <dbReference type="SAM" id="Phobius"/>
    </source>
</evidence>
<proteinExistence type="predicted"/>
<dbReference type="Pfam" id="PF06961">
    <property type="entry name" value="DUF1294"/>
    <property type="match status" value="1"/>
</dbReference>
<dbReference type="InterPro" id="IPR012156">
    <property type="entry name" value="Cold_shock_CspA"/>
</dbReference>
<keyword evidence="1" id="KW-0472">Membrane</keyword>
<feature type="transmembrane region" description="Helical" evidence="1">
    <location>
        <begin position="46"/>
        <end position="65"/>
    </location>
</feature>
<accession>A0A4R5KT91</accession>
<name>A0A4R5KT91_9BACL</name>
<keyword evidence="3" id="KW-1185">Reference proteome</keyword>
<dbReference type="AlphaFoldDB" id="A0A4R5KT91"/>